<keyword evidence="5" id="KW-0808">Transferase</keyword>
<evidence type="ECO:0000256" key="9">
    <source>
        <dbReference type="ARBA" id="ARBA00023012"/>
    </source>
</evidence>
<dbReference type="CDD" id="cd00082">
    <property type="entry name" value="HisKA"/>
    <property type="match status" value="1"/>
</dbReference>
<dbReference type="SMART" id="SM00388">
    <property type="entry name" value="HisKA"/>
    <property type="match status" value="1"/>
</dbReference>
<keyword evidence="4" id="KW-0597">Phosphoprotein</keyword>
<dbReference type="PRINTS" id="PR00344">
    <property type="entry name" value="BCTRLSENSOR"/>
</dbReference>
<keyword evidence="10" id="KW-1133">Transmembrane helix</keyword>
<evidence type="ECO:0000256" key="8">
    <source>
        <dbReference type="ARBA" id="ARBA00022840"/>
    </source>
</evidence>
<evidence type="ECO:0000256" key="4">
    <source>
        <dbReference type="ARBA" id="ARBA00022553"/>
    </source>
</evidence>
<dbReference type="SUPFAM" id="SSF55785">
    <property type="entry name" value="PYP-like sensor domain (PAS domain)"/>
    <property type="match status" value="1"/>
</dbReference>
<dbReference type="GO" id="GO:0005524">
    <property type="term" value="F:ATP binding"/>
    <property type="evidence" value="ECO:0007669"/>
    <property type="project" value="UniProtKB-KW"/>
</dbReference>
<evidence type="ECO:0000259" key="11">
    <source>
        <dbReference type="PROSITE" id="PS50109"/>
    </source>
</evidence>
<dbReference type="Proteomes" id="UP000009232">
    <property type="component" value="Chromosome"/>
</dbReference>
<keyword evidence="10" id="KW-0812">Transmembrane</keyword>
<evidence type="ECO:0000256" key="2">
    <source>
        <dbReference type="ARBA" id="ARBA00004370"/>
    </source>
</evidence>
<reference evidence="13 14" key="1">
    <citation type="submission" date="2011-05" db="EMBL/GenBank/DDBJ databases">
        <title>Complete sequence of Thioalkalimicrobium cyclicum ALM1.</title>
        <authorList>
            <consortium name="US DOE Joint Genome Institute"/>
            <person name="Lucas S."/>
            <person name="Han J."/>
            <person name="Lapidus A."/>
            <person name="Cheng J.-F."/>
            <person name="Goodwin L."/>
            <person name="Pitluck S."/>
            <person name="Peters L."/>
            <person name="Mikhailova N."/>
            <person name="Davenport K."/>
            <person name="Han C."/>
            <person name="Tapia R."/>
            <person name="Land M."/>
            <person name="Hauser L."/>
            <person name="Kyrpides N."/>
            <person name="Ivanova N."/>
            <person name="Pagani I."/>
            <person name="Kappler U."/>
            <person name="Woyke T."/>
        </authorList>
    </citation>
    <scope>NUCLEOTIDE SEQUENCE [LARGE SCALE GENOMIC DNA]</scope>
    <source>
        <strain evidence="14">DSM 14477 / JCM 11371 / ALM1</strain>
    </source>
</reference>
<evidence type="ECO:0000256" key="5">
    <source>
        <dbReference type="ARBA" id="ARBA00022679"/>
    </source>
</evidence>
<dbReference type="OrthoDB" id="1931120at2"/>
<dbReference type="Gene3D" id="1.10.287.130">
    <property type="match status" value="1"/>
</dbReference>
<accession>F6DAM5</accession>
<keyword evidence="6" id="KW-0547">Nucleotide-binding</keyword>
<dbReference type="HOGENOM" id="CLU_019564_0_0_6"/>
<evidence type="ECO:0000256" key="7">
    <source>
        <dbReference type="ARBA" id="ARBA00022777"/>
    </source>
</evidence>
<dbReference type="InterPro" id="IPR036097">
    <property type="entry name" value="HisK_dim/P_sf"/>
</dbReference>
<dbReference type="InterPro" id="IPR036890">
    <property type="entry name" value="HATPase_C_sf"/>
</dbReference>
<evidence type="ECO:0000256" key="3">
    <source>
        <dbReference type="ARBA" id="ARBA00012438"/>
    </source>
</evidence>
<proteinExistence type="predicted"/>
<protein>
    <recommendedName>
        <fullName evidence="3">histidine kinase</fullName>
        <ecNumber evidence="3">2.7.13.3</ecNumber>
    </recommendedName>
</protein>
<comment type="subcellular location">
    <subcellularLocation>
        <location evidence="2">Membrane</location>
    </subcellularLocation>
</comment>
<comment type="catalytic activity">
    <reaction evidence="1">
        <text>ATP + protein L-histidine = ADP + protein N-phospho-L-histidine.</text>
        <dbReference type="EC" id="2.7.13.3"/>
    </reaction>
</comment>
<keyword evidence="14" id="KW-1185">Reference proteome</keyword>
<dbReference type="PROSITE" id="PS50109">
    <property type="entry name" value="HIS_KIN"/>
    <property type="match status" value="1"/>
</dbReference>
<feature type="transmembrane region" description="Helical" evidence="10">
    <location>
        <begin position="83"/>
        <end position="103"/>
    </location>
</feature>
<name>F6DAM5_THICA</name>
<dbReference type="InterPro" id="IPR017232">
    <property type="entry name" value="NtrY"/>
</dbReference>
<feature type="transmembrane region" description="Helical" evidence="10">
    <location>
        <begin position="285"/>
        <end position="308"/>
    </location>
</feature>
<dbReference type="CDD" id="cd06225">
    <property type="entry name" value="HAMP"/>
    <property type="match status" value="1"/>
</dbReference>
<evidence type="ECO:0000259" key="12">
    <source>
        <dbReference type="PROSITE" id="PS50885"/>
    </source>
</evidence>
<dbReference type="Gene3D" id="3.30.450.20">
    <property type="entry name" value="PAS domain"/>
    <property type="match status" value="1"/>
</dbReference>
<dbReference type="Gene3D" id="6.10.340.10">
    <property type="match status" value="1"/>
</dbReference>
<dbReference type="GO" id="GO:0000155">
    <property type="term" value="F:phosphorelay sensor kinase activity"/>
    <property type="evidence" value="ECO:0007669"/>
    <property type="project" value="InterPro"/>
</dbReference>
<feature type="domain" description="Histidine kinase" evidence="11">
    <location>
        <begin position="518"/>
        <end position="732"/>
    </location>
</feature>
<gene>
    <name evidence="13" type="ordered locus">Thicy_1523</name>
</gene>
<evidence type="ECO:0000256" key="10">
    <source>
        <dbReference type="SAM" id="Phobius"/>
    </source>
</evidence>
<dbReference type="InterPro" id="IPR035965">
    <property type="entry name" value="PAS-like_dom_sf"/>
</dbReference>
<dbReference type="SUPFAM" id="SSF55874">
    <property type="entry name" value="ATPase domain of HSP90 chaperone/DNA topoisomerase II/histidine kinase"/>
    <property type="match status" value="1"/>
</dbReference>
<dbReference type="SUPFAM" id="SSF158472">
    <property type="entry name" value="HAMP domain-like"/>
    <property type="match status" value="1"/>
</dbReference>
<dbReference type="EMBL" id="CP002776">
    <property type="protein sequence ID" value="AEG32281.1"/>
    <property type="molecule type" value="Genomic_DNA"/>
</dbReference>
<dbReference type="EC" id="2.7.13.3" evidence="3"/>
<evidence type="ECO:0000256" key="1">
    <source>
        <dbReference type="ARBA" id="ARBA00000085"/>
    </source>
</evidence>
<keyword evidence="8" id="KW-0067">ATP-binding</keyword>
<keyword evidence="10" id="KW-0472">Membrane</keyword>
<dbReference type="PIRSF" id="PIRSF037532">
    <property type="entry name" value="STHK_NtrY"/>
    <property type="match status" value="1"/>
</dbReference>
<evidence type="ECO:0000256" key="6">
    <source>
        <dbReference type="ARBA" id="ARBA00022741"/>
    </source>
</evidence>
<dbReference type="Pfam" id="PF00512">
    <property type="entry name" value="HisKA"/>
    <property type="match status" value="1"/>
</dbReference>
<feature type="domain" description="HAMP" evidence="12">
    <location>
        <begin position="309"/>
        <end position="361"/>
    </location>
</feature>
<dbReference type="SMART" id="SM00304">
    <property type="entry name" value="HAMP"/>
    <property type="match status" value="1"/>
</dbReference>
<dbReference type="InterPro" id="IPR005467">
    <property type="entry name" value="His_kinase_dom"/>
</dbReference>
<dbReference type="PANTHER" id="PTHR43065:SF10">
    <property type="entry name" value="PEROXIDE STRESS-ACTIVATED HISTIDINE KINASE MAK3"/>
    <property type="match status" value="1"/>
</dbReference>
<dbReference type="PROSITE" id="PS50885">
    <property type="entry name" value="HAMP"/>
    <property type="match status" value="1"/>
</dbReference>
<dbReference type="InterPro" id="IPR003661">
    <property type="entry name" value="HisK_dim/P_dom"/>
</dbReference>
<dbReference type="GO" id="GO:0016020">
    <property type="term" value="C:membrane"/>
    <property type="evidence" value="ECO:0007669"/>
    <property type="project" value="UniProtKB-SubCell"/>
</dbReference>
<keyword evidence="7 13" id="KW-0418">Kinase</keyword>
<dbReference type="Gene3D" id="3.30.565.10">
    <property type="entry name" value="Histidine kinase-like ATPase, C-terminal domain"/>
    <property type="match status" value="1"/>
</dbReference>
<dbReference type="InterPro" id="IPR003660">
    <property type="entry name" value="HAMP_dom"/>
</dbReference>
<dbReference type="STRING" id="717773.Thicy_1523"/>
<dbReference type="PANTHER" id="PTHR43065">
    <property type="entry name" value="SENSOR HISTIDINE KINASE"/>
    <property type="match status" value="1"/>
</dbReference>
<feature type="transmembrane region" description="Helical" evidence="10">
    <location>
        <begin position="39"/>
        <end position="62"/>
    </location>
</feature>
<dbReference type="SUPFAM" id="SSF47384">
    <property type="entry name" value="Homodimeric domain of signal transducing histidine kinase"/>
    <property type="match status" value="1"/>
</dbReference>
<dbReference type="AlphaFoldDB" id="F6DAM5"/>
<organism evidence="13 14">
    <name type="scientific">Thiomicrospira cyclica (strain DSM 14477 / JCM 11371 / ALM1)</name>
    <name type="common">Thioalkalimicrobium cyclicum</name>
    <dbReference type="NCBI Taxonomy" id="717773"/>
    <lineage>
        <taxon>Bacteria</taxon>
        <taxon>Pseudomonadati</taxon>
        <taxon>Pseudomonadota</taxon>
        <taxon>Gammaproteobacteria</taxon>
        <taxon>Thiotrichales</taxon>
        <taxon>Piscirickettsiaceae</taxon>
        <taxon>Thiomicrospira</taxon>
    </lineage>
</organism>
<feature type="transmembrane region" description="Helical" evidence="10">
    <location>
        <begin position="12"/>
        <end position="33"/>
    </location>
</feature>
<evidence type="ECO:0000313" key="13">
    <source>
        <dbReference type="EMBL" id="AEG32281.1"/>
    </source>
</evidence>
<dbReference type="Pfam" id="PF02518">
    <property type="entry name" value="HATPase_c"/>
    <property type="match status" value="1"/>
</dbReference>
<sequence length="736" mass="83803">MFRRSQQFFRSYGWILLSTLLLISALAVMRYLLQHAPDLVSYYLALLIFSLMASLALLAILARSLVKLYQQYRRGESGIQTTVQLSGTLSLLLAVPIMILFYFSLSVIHQSIDQWFDLKTEEALSDASALVRSNLDNATRDHLNATLRTEERFREALIQRPAFSINDLRETLNAQEVSLYQSNGQLIAFSNAFGLTILPERPADNLLQQVRQRNNYAALETQLNNEQDIIRVLVPVIDPFLNQTFALQAIFTVPDYITRYAESVRLAESQYQELNYLRQPLKTSFSLLLFLVVLGTLVSTILFTIQAVQNLTRPIRQLIQSTQRVADGDYTTVMPIERNDEFGRLIQSFNVMTQQVAKARNDIKLNHQQTELQKLYFQAVIRNLTNGVITFDTQRRLRTFNNRAIDILKLHHHPLTGQVFSEVFNEIQDPHLAPLIKRLINKLQKPQQTDDKTLYKDHQPWAFEVSLQIDNEQRILRVQGASLTTLDHQLAGYVLVLDDITDLVQAQLHAAWGDVARRLAHEIKNPLTPIQLSAERLAFKLMPKLDENDQALLQRMTQTITQQVQSMQSLVQAFIDYAHTPDLNLADTNLNDLVQEIAILYQTSLPANCLELNLYKGDIRVSVDANRIRQMLHNLVKNAIEALAEQPSPLVTISTTAANNPERICLSVQDNGPGIPNAADNWVFEPYATNKPKGTGLGLAIVKKIVEEHQAQIELKTNEQGTEFIICFHRHKKDAL</sequence>
<dbReference type="InterPro" id="IPR003594">
    <property type="entry name" value="HATPase_dom"/>
</dbReference>
<evidence type="ECO:0000313" key="14">
    <source>
        <dbReference type="Proteomes" id="UP000009232"/>
    </source>
</evidence>
<dbReference type="Pfam" id="PF00672">
    <property type="entry name" value="HAMP"/>
    <property type="match status" value="1"/>
</dbReference>
<dbReference type="KEGG" id="tcy:Thicy_1523"/>
<dbReference type="eggNOG" id="COG5000">
    <property type="taxonomic scope" value="Bacteria"/>
</dbReference>
<dbReference type="RefSeq" id="WP_013836056.1">
    <property type="nucleotide sequence ID" value="NC_015581.1"/>
</dbReference>
<dbReference type="InterPro" id="IPR004358">
    <property type="entry name" value="Sig_transdc_His_kin-like_C"/>
</dbReference>
<keyword evidence="9" id="KW-0902">Two-component regulatory system</keyword>
<dbReference type="SMART" id="SM00387">
    <property type="entry name" value="HATPase_c"/>
    <property type="match status" value="1"/>
</dbReference>